<comment type="caution">
    <text evidence="4">The sequence shown here is derived from an EMBL/GenBank/DDBJ whole genome shotgun (WGS) entry which is preliminary data.</text>
</comment>
<gene>
    <name evidence="4" type="ORF">AXG93_3911s1540</name>
</gene>
<dbReference type="GO" id="GO:0008270">
    <property type="term" value="F:zinc ion binding"/>
    <property type="evidence" value="ECO:0007669"/>
    <property type="project" value="UniProtKB-KW"/>
</dbReference>
<feature type="compositionally biased region" description="Basic and acidic residues" evidence="2">
    <location>
        <begin position="494"/>
        <end position="509"/>
    </location>
</feature>
<evidence type="ECO:0000313" key="4">
    <source>
        <dbReference type="EMBL" id="OAE27471.1"/>
    </source>
</evidence>
<accession>A0A176W4C7</accession>
<dbReference type="PROSITE" id="PS50157">
    <property type="entry name" value="ZINC_FINGER_C2H2_2"/>
    <property type="match status" value="1"/>
</dbReference>
<name>A0A176W4C7_MARPO</name>
<keyword evidence="5" id="KW-1185">Reference proteome</keyword>
<organism evidence="4 5">
    <name type="scientific">Marchantia polymorpha subsp. ruderalis</name>
    <dbReference type="NCBI Taxonomy" id="1480154"/>
    <lineage>
        <taxon>Eukaryota</taxon>
        <taxon>Viridiplantae</taxon>
        <taxon>Streptophyta</taxon>
        <taxon>Embryophyta</taxon>
        <taxon>Marchantiophyta</taxon>
        <taxon>Marchantiopsida</taxon>
        <taxon>Marchantiidae</taxon>
        <taxon>Marchantiales</taxon>
        <taxon>Marchantiaceae</taxon>
        <taxon>Marchantia</taxon>
    </lineage>
</organism>
<evidence type="ECO:0000256" key="2">
    <source>
        <dbReference type="SAM" id="MobiDB-lite"/>
    </source>
</evidence>
<keyword evidence="1" id="KW-0479">Metal-binding</keyword>
<feature type="domain" description="C2H2-type" evidence="3">
    <location>
        <begin position="379"/>
        <end position="406"/>
    </location>
</feature>
<reference evidence="4" key="1">
    <citation type="submission" date="2016-03" db="EMBL/GenBank/DDBJ databases">
        <title>Mechanisms controlling the formation of the plant cell surface in tip-growing cells are functionally conserved among land plants.</title>
        <authorList>
            <person name="Honkanen S."/>
            <person name="Jones V.A."/>
            <person name="Morieri G."/>
            <person name="Champion C."/>
            <person name="Hetherington A.J."/>
            <person name="Kelly S."/>
            <person name="Saint-Marcoux D."/>
            <person name="Proust H."/>
            <person name="Prescott H."/>
            <person name="Dolan L."/>
        </authorList>
    </citation>
    <scope>NUCLEOTIDE SEQUENCE [LARGE SCALE GENOMIC DNA]</scope>
    <source>
        <tissue evidence="4">Whole gametophyte</tissue>
    </source>
</reference>
<sequence length="509" mass="58041">MFLNPEKSSRFKAIGGTQAIVSILGQQRGESVGHGSHQVTTRVERNFVVFVYTARFDRIVESVQNTHLGNDKEHTIPGSIFRDDWWSTLPIACPRIPDAFGYFTLYGLISCTQPEACAEGLSHEKANCGIASRVSYNEAGRILHFRDDRGTRLLIELDVNRTEDNLTRPYLHDLRLERFNFLGKLEGWSIELLPFLELWYVLSYDSAFECRGSGAGKGKRRPQGSARQKKGKKDSKDVWDEASSHILRIDLAESQLDTRKYFQEYDEANIYTDLSLTNFVTREILQFTSAAAYLVEPGRPVLRFDVMSCRVDDPKRKRHELIGLGLPEVPQEHDSQAATYEHVKHLNEKMEAEEMEQDYPTESSDEEMPKIKKREEKKYNCQECDYAASKPALLIQHLRSHSEQAVCLLEASPVIISEEKVMHQALTGSVENLFYLKEAEHSVNMVETDFEAAELAESSKSKGGRKKVCFEKVEDLYIRRAKKVSSSRAKGQHHHIDSQGEEEMKIGTL</sequence>
<evidence type="ECO:0000313" key="5">
    <source>
        <dbReference type="Proteomes" id="UP000077202"/>
    </source>
</evidence>
<dbReference type="EMBL" id="LVLJ01001899">
    <property type="protein sequence ID" value="OAE27471.1"/>
    <property type="molecule type" value="Genomic_DNA"/>
</dbReference>
<feature type="region of interest" description="Disordered" evidence="2">
    <location>
        <begin position="484"/>
        <end position="509"/>
    </location>
</feature>
<proteinExistence type="predicted"/>
<dbReference type="InterPro" id="IPR013087">
    <property type="entry name" value="Znf_C2H2_type"/>
</dbReference>
<dbReference type="AlphaFoldDB" id="A0A176W4C7"/>
<feature type="compositionally biased region" description="Basic residues" evidence="2">
    <location>
        <begin position="217"/>
        <end position="233"/>
    </location>
</feature>
<feature type="compositionally biased region" description="Basic residues" evidence="2">
    <location>
        <begin position="484"/>
        <end position="493"/>
    </location>
</feature>
<protein>
    <recommendedName>
        <fullName evidence="3">C2H2-type domain-containing protein</fullName>
    </recommendedName>
</protein>
<feature type="region of interest" description="Disordered" evidence="2">
    <location>
        <begin position="213"/>
        <end position="237"/>
    </location>
</feature>
<evidence type="ECO:0000256" key="1">
    <source>
        <dbReference type="PROSITE-ProRule" id="PRU00042"/>
    </source>
</evidence>
<evidence type="ECO:0000259" key="3">
    <source>
        <dbReference type="PROSITE" id="PS50157"/>
    </source>
</evidence>
<keyword evidence="1" id="KW-0863">Zinc-finger</keyword>
<keyword evidence="1" id="KW-0862">Zinc</keyword>
<dbReference type="Proteomes" id="UP000077202">
    <property type="component" value="Unassembled WGS sequence"/>
</dbReference>